<protein>
    <recommendedName>
        <fullName evidence="3">BioF2-like acetyltransferase domain-containing protein</fullName>
    </recommendedName>
</protein>
<dbReference type="EMBL" id="BOMS01000141">
    <property type="protein sequence ID" value="GIE72335.1"/>
    <property type="molecule type" value="Genomic_DNA"/>
</dbReference>
<name>A0ABQ4BNT3_9ACTN</name>
<dbReference type="Proteomes" id="UP000624709">
    <property type="component" value="Unassembled WGS sequence"/>
</dbReference>
<dbReference type="SUPFAM" id="SSF55729">
    <property type="entry name" value="Acyl-CoA N-acyltransferases (Nat)"/>
    <property type="match status" value="1"/>
</dbReference>
<gene>
    <name evidence="1" type="ORF">Apa02nite_084430</name>
</gene>
<evidence type="ECO:0000313" key="1">
    <source>
        <dbReference type="EMBL" id="GIE72335.1"/>
    </source>
</evidence>
<evidence type="ECO:0000313" key="2">
    <source>
        <dbReference type="Proteomes" id="UP000624709"/>
    </source>
</evidence>
<accession>A0ABQ4BNT3</accession>
<proteinExistence type="predicted"/>
<keyword evidence="2" id="KW-1185">Reference proteome</keyword>
<evidence type="ECO:0008006" key="3">
    <source>
        <dbReference type="Google" id="ProtNLM"/>
    </source>
</evidence>
<dbReference type="InterPro" id="IPR016181">
    <property type="entry name" value="Acyl_CoA_acyltransferase"/>
</dbReference>
<dbReference type="RefSeq" id="WP_203830056.1">
    <property type="nucleotide sequence ID" value="NZ_BAAATY010000050.1"/>
</dbReference>
<sequence length="335" mass="37664">MHAEIFDPRFEPVPAEWEKFVQDEGVSAAWSADALAAVAWTSQRTVHLGLVFDGKHVVALFCGDFGALRRRRARFSATAGLPLAGVFFARILMGFDEGFVFAESLDLPGRTAARAAFERGLRARLGRRCLGVVYQNVATASLPAFRSRTRLCRPVSPNSVLVNRWSSMDEYFAELPRRRRRRFEQIYRDVDRDPGLRVLRAVPAIDPHEASRLEQLTRLKHLGPGEVLVPLPSLYFERLNHRDGVRYFAHTQPADGALVSFDLSFEHRGGLVTTVTGSASGARKGQGLYWDLYLREIEYVIDRGLPRLEFGKGLVDLKKQFGCVTETQYAVAAPW</sequence>
<comment type="caution">
    <text evidence="1">The sequence shown here is derived from an EMBL/GenBank/DDBJ whole genome shotgun (WGS) entry which is preliminary data.</text>
</comment>
<reference evidence="1 2" key="1">
    <citation type="submission" date="2021-01" db="EMBL/GenBank/DDBJ databases">
        <title>Whole genome shotgun sequence of Actinoplanes palleronii NBRC 14916.</title>
        <authorList>
            <person name="Komaki H."/>
            <person name="Tamura T."/>
        </authorList>
    </citation>
    <scope>NUCLEOTIDE SEQUENCE [LARGE SCALE GENOMIC DNA]</scope>
    <source>
        <strain evidence="1 2">NBRC 14916</strain>
    </source>
</reference>
<organism evidence="1 2">
    <name type="scientific">Actinoplanes palleronii</name>
    <dbReference type="NCBI Taxonomy" id="113570"/>
    <lineage>
        <taxon>Bacteria</taxon>
        <taxon>Bacillati</taxon>
        <taxon>Actinomycetota</taxon>
        <taxon>Actinomycetes</taxon>
        <taxon>Micromonosporales</taxon>
        <taxon>Micromonosporaceae</taxon>
        <taxon>Actinoplanes</taxon>
    </lineage>
</organism>